<protein>
    <recommendedName>
        <fullName evidence="6">THD domain-containing protein</fullName>
    </recommendedName>
</protein>
<evidence type="ECO:0000256" key="2">
    <source>
        <dbReference type="ARBA" id="ARBA00008670"/>
    </source>
</evidence>
<keyword evidence="3" id="KW-0202">Cytokine</keyword>
<keyword evidence="4 5" id="KW-0472">Membrane</keyword>
<dbReference type="Proteomes" id="UP000007875">
    <property type="component" value="Unassembled WGS sequence"/>
</dbReference>
<evidence type="ECO:0000256" key="5">
    <source>
        <dbReference type="SAM" id="Phobius"/>
    </source>
</evidence>
<organism evidence="7 8">
    <name type="scientific">Ciona savignyi</name>
    <name type="common">Pacific transparent sea squirt</name>
    <dbReference type="NCBI Taxonomy" id="51511"/>
    <lineage>
        <taxon>Eukaryota</taxon>
        <taxon>Metazoa</taxon>
        <taxon>Chordata</taxon>
        <taxon>Tunicata</taxon>
        <taxon>Ascidiacea</taxon>
        <taxon>Phlebobranchia</taxon>
        <taxon>Cionidae</taxon>
        <taxon>Ciona</taxon>
    </lineage>
</organism>
<reference evidence="7" key="2">
    <citation type="submission" date="2025-08" db="UniProtKB">
        <authorList>
            <consortium name="Ensembl"/>
        </authorList>
    </citation>
    <scope>IDENTIFICATION</scope>
</reference>
<reference evidence="8" key="1">
    <citation type="submission" date="2003-08" db="EMBL/GenBank/DDBJ databases">
        <authorList>
            <person name="Birren B."/>
            <person name="Nusbaum C."/>
            <person name="Abebe A."/>
            <person name="Abouelleil A."/>
            <person name="Adekoya E."/>
            <person name="Ait-zahra M."/>
            <person name="Allen N."/>
            <person name="Allen T."/>
            <person name="An P."/>
            <person name="Anderson M."/>
            <person name="Anderson S."/>
            <person name="Arachchi H."/>
            <person name="Armbruster J."/>
            <person name="Bachantsang P."/>
            <person name="Baldwin J."/>
            <person name="Barry A."/>
            <person name="Bayul T."/>
            <person name="Blitshsteyn B."/>
            <person name="Bloom T."/>
            <person name="Blye J."/>
            <person name="Boguslavskiy L."/>
            <person name="Borowsky M."/>
            <person name="Boukhgalter B."/>
            <person name="Brunache A."/>
            <person name="Butler J."/>
            <person name="Calixte N."/>
            <person name="Calvo S."/>
            <person name="Camarata J."/>
            <person name="Campo K."/>
            <person name="Chang J."/>
            <person name="Cheshatsang Y."/>
            <person name="Citroen M."/>
            <person name="Collymore A."/>
            <person name="Considine T."/>
            <person name="Cook A."/>
            <person name="Cooke P."/>
            <person name="Corum B."/>
            <person name="Cuomo C."/>
            <person name="David R."/>
            <person name="Dawoe T."/>
            <person name="Degray S."/>
            <person name="Dodge S."/>
            <person name="Dooley K."/>
            <person name="Dorje P."/>
            <person name="Dorjee K."/>
            <person name="Dorris L."/>
            <person name="Duffey N."/>
            <person name="Dupes A."/>
            <person name="Elkins T."/>
            <person name="Engels R."/>
            <person name="Erickson J."/>
            <person name="Farina A."/>
            <person name="Faro S."/>
            <person name="Ferreira P."/>
            <person name="Fischer H."/>
            <person name="Fitzgerald M."/>
            <person name="Foley K."/>
            <person name="Gage D."/>
            <person name="Galagan J."/>
            <person name="Gearin G."/>
            <person name="Gnerre S."/>
            <person name="Gnirke A."/>
            <person name="Goyette A."/>
            <person name="Graham J."/>
            <person name="Grandbois E."/>
            <person name="Gyaltsen K."/>
            <person name="Hafez N."/>
            <person name="Hagopian D."/>
            <person name="Hagos B."/>
            <person name="Hall J."/>
            <person name="Hatcher B."/>
            <person name="Heller A."/>
            <person name="Higgins H."/>
            <person name="Honan T."/>
            <person name="Horn A."/>
            <person name="Houde N."/>
            <person name="Hughes L."/>
            <person name="Hulme W."/>
            <person name="Husby E."/>
            <person name="Iliev I."/>
            <person name="Jaffe D."/>
            <person name="Jones C."/>
            <person name="Kamal M."/>
            <person name="Kamat A."/>
            <person name="Kamvysselis M."/>
            <person name="Karlsson E."/>
            <person name="Kells C."/>
            <person name="Kieu A."/>
            <person name="Kisner P."/>
            <person name="Kodira C."/>
            <person name="Kulbokas E."/>
            <person name="Labutti K."/>
            <person name="Lama D."/>
            <person name="Landers T."/>
            <person name="Leger J."/>
            <person name="Levine S."/>
            <person name="Lewis D."/>
            <person name="Lewis T."/>
            <person name="Lindblad-toh K."/>
            <person name="Liu X."/>
            <person name="Lokyitsang T."/>
            <person name="Lokyitsang Y."/>
            <person name="Lucien O."/>
            <person name="Lui A."/>
            <person name="Ma L.J."/>
            <person name="Mabbitt R."/>
            <person name="Macdonald J."/>
            <person name="Maclean C."/>
            <person name="Major J."/>
            <person name="Manning J."/>
            <person name="Marabella R."/>
            <person name="Maru K."/>
            <person name="Matthews C."/>
            <person name="Mauceli E."/>
            <person name="Mccarthy M."/>
            <person name="Mcdonough S."/>
            <person name="Mcghee T."/>
            <person name="Meldrim J."/>
            <person name="Meneus L."/>
            <person name="Mesirov J."/>
            <person name="Mihalev A."/>
            <person name="Mihova T."/>
            <person name="Mikkelsen T."/>
            <person name="Mlenga V."/>
            <person name="Moru K."/>
            <person name="Mozes J."/>
            <person name="Mulrain L."/>
            <person name="Munson G."/>
            <person name="Naylor J."/>
            <person name="Newes C."/>
            <person name="Nguyen C."/>
            <person name="Nguyen N."/>
            <person name="Nguyen T."/>
            <person name="Nicol R."/>
            <person name="Nielsen C."/>
            <person name="Nizzari M."/>
            <person name="Norbu C."/>
            <person name="Norbu N."/>
            <person name="O'donnell P."/>
            <person name="Okoawo O."/>
            <person name="O'leary S."/>
            <person name="Omotosho B."/>
            <person name="O'neill K."/>
            <person name="Osman S."/>
            <person name="Parker S."/>
            <person name="Perrin D."/>
            <person name="Phunkhang P."/>
            <person name="Piqani B."/>
            <person name="Purcell S."/>
            <person name="Rachupka T."/>
            <person name="Ramasamy U."/>
            <person name="Rameau R."/>
            <person name="Ray V."/>
            <person name="Raymond C."/>
            <person name="Retta R."/>
            <person name="Richardson S."/>
            <person name="Rise C."/>
            <person name="Rodriguez J."/>
            <person name="Rogers J."/>
            <person name="Rogov P."/>
            <person name="Rutman M."/>
            <person name="Schupbach R."/>
            <person name="Seaman C."/>
            <person name="Settipalli S."/>
            <person name="Sharpe T."/>
            <person name="Sheridan J."/>
            <person name="Sherpa N."/>
            <person name="Shi J."/>
            <person name="Smirnov S."/>
            <person name="Smith C."/>
            <person name="Sougnez C."/>
            <person name="Spencer B."/>
            <person name="Stalker J."/>
            <person name="Stange-thomann N."/>
            <person name="Stavropoulos S."/>
            <person name="Stetson K."/>
            <person name="Stone C."/>
            <person name="Stone S."/>
            <person name="Stubbs M."/>
            <person name="Talamas J."/>
            <person name="Tchuinga P."/>
            <person name="Tenzing P."/>
            <person name="Tesfaye S."/>
            <person name="Theodore J."/>
            <person name="Thoulutsang Y."/>
            <person name="Topham K."/>
            <person name="Towey S."/>
            <person name="Tsamla T."/>
            <person name="Tsomo N."/>
            <person name="Vallee D."/>
            <person name="Vassiliev H."/>
            <person name="Venkataraman V."/>
            <person name="Vinson J."/>
            <person name="Vo A."/>
            <person name="Wade C."/>
            <person name="Wang S."/>
            <person name="Wangchuk T."/>
            <person name="Wangdi T."/>
            <person name="Whittaker C."/>
            <person name="Wilkinson J."/>
            <person name="Wu Y."/>
            <person name="Wyman D."/>
            <person name="Yadav S."/>
            <person name="Yang S."/>
            <person name="Yang X."/>
            <person name="Yeager S."/>
            <person name="Yee E."/>
            <person name="Young G."/>
            <person name="Zainoun J."/>
            <person name="Zembeck L."/>
            <person name="Zimmer A."/>
            <person name="Zody M."/>
            <person name="Lander E."/>
        </authorList>
    </citation>
    <scope>NUCLEOTIDE SEQUENCE [LARGE SCALE GENOMIC DNA]</scope>
</reference>
<evidence type="ECO:0000256" key="1">
    <source>
        <dbReference type="ARBA" id="ARBA00004370"/>
    </source>
</evidence>
<dbReference type="OMA" id="DANMNES"/>
<dbReference type="PANTHER" id="PTHR11471">
    <property type="entry name" value="TUMOR NECROSIS FACTOR FAMILY MEMBER"/>
    <property type="match status" value="1"/>
</dbReference>
<dbReference type="Gene3D" id="2.60.120.40">
    <property type="match status" value="1"/>
</dbReference>
<evidence type="ECO:0000256" key="4">
    <source>
        <dbReference type="ARBA" id="ARBA00023136"/>
    </source>
</evidence>
<proteinExistence type="inferred from homology"/>
<dbReference type="HOGENOM" id="CLU_995795_0_0_1"/>
<reference evidence="7" key="3">
    <citation type="submission" date="2025-09" db="UniProtKB">
        <authorList>
            <consortium name="Ensembl"/>
        </authorList>
    </citation>
    <scope>IDENTIFICATION</scope>
</reference>
<dbReference type="GO" id="GO:0005125">
    <property type="term" value="F:cytokine activity"/>
    <property type="evidence" value="ECO:0007669"/>
    <property type="project" value="UniProtKB-KW"/>
</dbReference>
<dbReference type="AlphaFoldDB" id="H2Z3R2"/>
<accession>H2Z3R2</accession>
<dbReference type="Ensembl" id="ENSCSAVT00000012366.1">
    <property type="protein sequence ID" value="ENSCSAVP00000012224.1"/>
    <property type="gene ID" value="ENSCSAVG00000007192.1"/>
</dbReference>
<keyword evidence="5" id="KW-0812">Transmembrane</keyword>
<dbReference type="SUPFAM" id="SSF49842">
    <property type="entry name" value="TNF-like"/>
    <property type="match status" value="1"/>
</dbReference>
<dbReference type="Pfam" id="PF00229">
    <property type="entry name" value="TNF"/>
    <property type="match status" value="1"/>
</dbReference>
<keyword evidence="5" id="KW-1133">Transmembrane helix</keyword>
<evidence type="ECO:0000313" key="8">
    <source>
        <dbReference type="Proteomes" id="UP000007875"/>
    </source>
</evidence>
<name>H2Z3R2_CIOSA</name>
<sequence>MTELKYAALCTVLLIVHCGLYVPIGIKLNQILETKKDISDNLSDEVFCMNCCLGLELLSLCDECMDSRIGGNKQCVWNQVKTPKNSTPVNLIDEKESLAVISKAYNHQSHKKRHGRSSRRHEIVNSKIQKLEEIIESPPRPGAYLTSFLTNGPPQNGRSRLLSWSNQRGAGFCFLWYVGYSNESGLSIEHTGKYVVYAHTTFIPKKDSNETAMPRGRCTISHEVEAAASNGRRRTLMKSSETRNCDVKCGHSRNRYAHHNETTVGFTTLHSMGIFKLDQKDQLQVYYHMPPYIAVGWAKSETYFGLFML</sequence>
<dbReference type="InterPro" id="IPR008983">
    <property type="entry name" value="Tumour_necrosis_fac-like_dom"/>
</dbReference>
<dbReference type="GO" id="GO:0016020">
    <property type="term" value="C:membrane"/>
    <property type="evidence" value="ECO:0007669"/>
    <property type="project" value="UniProtKB-SubCell"/>
</dbReference>
<dbReference type="GO" id="GO:0005164">
    <property type="term" value="F:tumor necrosis factor receptor binding"/>
    <property type="evidence" value="ECO:0007669"/>
    <property type="project" value="InterPro"/>
</dbReference>
<dbReference type="InterPro" id="IPR006052">
    <property type="entry name" value="TNF_dom"/>
</dbReference>
<dbReference type="InParanoid" id="H2Z3R2"/>
<comment type="subcellular location">
    <subcellularLocation>
        <location evidence="1">Membrane</location>
    </subcellularLocation>
</comment>
<dbReference type="GeneTree" id="ENSGT00940000173050"/>
<feature type="domain" description="THD" evidence="6">
    <location>
        <begin position="141"/>
        <end position="309"/>
    </location>
</feature>
<keyword evidence="8" id="KW-1185">Reference proteome</keyword>
<dbReference type="PROSITE" id="PS50049">
    <property type="entry name" value="THD_2"/>
    <property type="match status" value="1"/>
</dbReference>
<dbReference type="PANTHER" id="PTHR11471:SF13">
    <property type="entry name" value="TNF FAMILY PROFILE DOMAIN-CONTAINING PROTEIN"/>
    <property type="match status" value="1"/>
</dbReference>
<feature type="transmembrane region" description="Helical" evidence="5">
    <location>
        <begin position="6"/>
        <end position="26"/>
    </location>
</feature>
<evidence type="ECO:0000259" key="6">
    <source>
        <dbReference type="PROSITE" id="PS50049"/>
    </source>
</evidence>
<dbReference type="GO" id="GO:0005615">
    <property type="term" value="C:extracellular space"/>
    <property type="evidence" value="ECO:0007669"/>
    <property type="project" value="UniProtKB-KW"/>
</dbReference>
<evidence type="ECO:0000256" key="3">
    <source>
        <dbReference type="ARBA" id="ARBA00022514"/>
    </source>
</evidence>
<comment type="similarity">
    <text evidence="2">Belongs to the tumor necrosis factor family.</text>
</comment>
<dbReference type="GO" id="GO:0006955">
    <property type="term" value="P:immune response"/>
    <property type="evidence" value="ECO:0007669"/>
    <property type="project" value="InterPro"/>
</dbReference>
<evidence type="ECO:0000313" key="7">
    <source>
        <dbReference type="Ensembl" id="ENSCSAVP00000012224.1"/>
    </source>
</evidence>